<dbReference type="InterPro" id="IPR052911">
    <property type="entry name" value="Corrinoid_activation_enz"/>
</dbReference>
<evidence type="ECO:0000259" key="2">
    <source>
        <dbReference type="Pfam" id="PF14574"/>
    </source>
</evidence>
<dbReference type="InterPro" id="IPR041414">
    <property type="entry name" value="Raco-like_middle"/>
</dbReference>
<dbReference type="PANTHER" id="PTHR42895:SF1">
    <property type="entry name" value="IRON-SULFUR CLUSTER PROTEIN"/>
    <property type="match status" value="1"/>
</dbReference>
<dbReference type="Gene3D" id="3.30.420.480">
    <property type="entry name" value="Domain of unknown function (DUF4445)"/>
    <property type="match status" value="1"/>
</dbReference>
<dbReference type="InterPro" id="IPR042259">
    <property type="entry name" value="Raco-like_middle_sf"/>
</dbReference>
<dbReference type="Pfam" id="PF14574">
    <property type="entry name" value="RACo_C_ter"/>
    <property type="match status" value="1"/>
</dbReference>
<dbReference type="Pfam" id="PF00111">
    <property type="entry name" value="Fer2"/>
    <property type="match status" value="1"/>
</dbReference>
<dbReference type="KEGG" id="dvl:Dvul_2076"/>
<dbReference type="InterPro" id="IPR012675">
    <property type="entry name" value="Beta-grasp_dom_sf"/>
</dbReference>
<dbReference type="EMBL" id="CP000527">
    <property type="protein sequence ID" value="ABM29092.1"/>
    <property type="molecule type" value="Genomic_DNA"/>
</dbReference>
<name>A0A0H3ABM1_NITV4</name>
<dbReference type="HOGENOM" id="CLU_019091_1_0_7"/>
<gene>
    <name evidence="4" type="ordered locus">Dvul_2076</name>
</gene>
<accession>A0A0H3ABM1</accession>
<dbReference type="PANTHER" id="PTHR42895">
    <property type="entry name" value="IRON-SULFUR CLUSTER-BINDING PROTEIN-RELATED"/>
    <property type="match status" value="1"/>
</dbReference>
<dbReference type="CDD" id="cd00207">
    <property type="entry name" value="fer2"/>
    <property type="match status" value="1"/>
</dbReference>
<feature type="domain" description="RACo-like middle region" evidence="3">
    <location>
        <begin position="114"/>
        <end position="183"/>
    </location>
</feature>
<proteinExistence type="predicted"/>
<organism evidence="4 5">
    <name type="scientific">Nitratidesulfovibrio vulgaris (strain DP4)</name>
    <name type="common">Desulfovibrio vulgaris</name>
    <dbReference type="NCBI Taxonomy" id="391774"/>
    <lineage>
        <taxon>Bacteria</taxon>
        <taxon>Pseudomonadati</taxon>
        <taxon>Thermodesulfobacteriota</taxon>
        <taxon>Desulfovibrionia</taxon>
        <taxon>Desulfovibrionales</taxon>
        <taxon>Desulfovibrionaceae</taxon>
        <taxon>Nitratidesulfovibrio</taxon>
    </lineage>
</organism>
<evidence type="ECO:0000313" key="5">
    <source>
        <dbReference type="Proteomes" id="UP000009173"/>
    </source>
</evidence>
<dbReference type="RefSeq" id="WP_011792640.1">
    <property type="nucleotide sequence ID" value="NC_008751.1"/>
</dbReference>
<evidence type="ECO:0000259" key="1">
    <source>
        <dbReference type="Pfam" id="PF00111"/>
    </source>
</evidence>
<dbReference type="Pfam" id="PF17651">
    <property type="entry name" value="Raco_middle"/>
    <property type="match status" value="1"/>
</dbReference>
<dbReference type="InterPro" id="IPR001041">
    <property type="entry name" value="2Fe-2S_ferredoxin-type"/>
</dbReference>
<dbReference type="InterPro" id="IPR036010">
    <property type="entry name" value="2Fe-2S_ferredoxin-like_sf"/>
</dbReference>
<feature type="domain" description="2Fe-2S ferredoxin-type" evidence="1">
    <location>
        <begin position="32"/>
        <end position="85"/>
    </location>
</feature>
<reference evidence="5" key="1">
    <citation type="journal article" date="2009" name="Environ. Microbiol.">
        <title>Contribution of mobile genetic elements to Desulfovibrio vulgaris genome plasticity.</title>
        <authorList>
            <person name="Walker C.B."/>
            <person name="Stolyar S."/>
            <person name="Chivian D."/>
            <person name="Pinel N."/>
            <person name="Gabster J.A."/>
            <person name="Dehal P.S."/>
            <person name="He Z."/>
            <person name="Yang Z.K."/>
            <person name="Yen H.C."/>
            <person name="Zhou J."/>
            <person name="Wall J.D."/>
            <person name="Hazen T.C."/>
            <person name="Arkin A.P."/>
            <person name="Stahl D.A."/>
        </authorList>
    </citation>
    <scope>NUCLEOTIDE SEQUENCE [LARGE SCALE GENOMIC DNA]</scope>
    <source>
        <strain evidence="5">DP4</strain>
    </source>
</reference>
<dbReference type="Gene3D" id="3.10.20.30">
    <property type="match status" value="1"/>
</dbReference>
<dbReference type="AlphaFoldDB" id="A0A0H3ABM1"/>
<dbReference type="GO" id="GO:0051536">
    <property type="term" value="F:iron-sulfur cluster binding"/>
    <property type="evidence" value="ECO:0007669"/>
    <property type="project" value="InterPro"/>
</dbReference>
<evidence type="ECO:0000259" key="3">
    <source>
        <dbReference type="Pfam" id="PF17651"/>
    </source>
</evidence>
<evidence type="ECO:0000313" key="4">
    <source>
        <dbReference type="EMBL" id="ABM29092.1"/>
    </source>
</evidence>
<sequence>MTSCTIIDATDRSIRQTIGETSTLARLIWVDAGLASPPLCSGLARCGRCRVRITEAAPAPHEDDREFFSAEDISAGWRLACRHAPAHGMVVHVPLPVMPHRHASRPKHPGPFRLAVDLGTTSLQWSLLAPDGTVAAQGSETNPQMGAGSDVMSRIAMARSDKGRGRLRELVLQALQRIVADVEDTPATADAVPPAGSGDEPTTACGYESRVEELCVAGNTAMTAILADASVEGLASAPYRLEMRGGTALALPGLPPAWIPPLPAPFVGGDLSAGYLAVLTDHAPAFPFVLADLGTNGEFVLALSPERTLVTSVALGPALEGIGLTFGTVAQRGAITSFTLTPGGLVPYVLDGGEADGISGTGYISLVHALLRAGLLDVDGRFIQSPSSPLAARMARSIVSHRGEPCLPLARGLYLAARDIEEILKVKAAFSLAFERLLATAQMPSHALSGIHLAGALGQHALPADLEGLGFIPPGSGGRTRAVGNTSLRGAELLLTSPPLRDTLNTWREGCTVVDLTAAPDFSAAFLRHMHFHF</sequence>
<protein>
    <submittedName>
        <fullName evidence="4">Ferredoxin</fullName>
    </submittedName>
</protein>
<feature type="domain" description="RACo C-terminal" evidence="2">
    <location>
        <begin position="289"/>
        <end position="532"/>
    </location>
</feature>
<dbReference type="InterPro" id="IPR027980">
    <property type="entry name" value="RACo_C"/>
</dbReference>
<dbReference type="Proteomes" id="UP000009173">
    <property type="component" value="Chromosome"/>
</dbReference>
<dbReference type="SUPFAM" id="SSF54292">
    <property type="entry name" value="2Fe-2S ferredoxin-like"/>
    <property type="match status" value="1"/>
</dbReference>